<proteinExistence type="predicted"/>
<name>A0A9X2IAI9_9GAMM</name>
<keyword evidence="3" id="KW-1185">Reference proteome</keyword>
<evidence type="ECO:0000256" key="1">
    <source>
        <dbReference type="SAM" id="MobiDB-lite"/>
    </source>
</evidence>
<evidence type="ECO:0000313" key="3">
    <source>
        <dbReference type="Proteomes" id="UP001139721"/>
    </source>
</evidence>
<feature type="compositionally biased region" description="Basic and acidic residues" evidence="1">
    <location>
        <begin position="57"/>
        <end position="69"/>
    </location>
</feature>
<dbReference type="EMBL" id="JAJKBJ010000004">
    <property type="protein sequence ID" value="MCL9683451.1"/>
    <property type="molecule type" value="Genomic_DNA"/>
</dbReference>
<gene>
    <name evidence="2" type="ORF">LOX96_05060</name>
</gene>
<feature type="region of interest" description="Disordered" evidence="1">
    <location>
        <begin position="53"/>
        <end position="80"/>
    </location>
</feature>
<comment type="caution">
    <text evidence="2">The sequence shown here is derived from an EMBL/GenBank/DDBJ whole genome shotgun (WGS) entry which is preliminary data.</text>
</comment>
<accession>A0A9X2IAI9</accession>
<protein>
    <submittedName>
        <fullName evidence="2">Uncharacterized protein</fullName>
    </submittedName>
</protein>
<organism evidence="2 3">
    <name type="scientific">Legionella maioricensis</name>
    <dbReference type="NCBI Taxonomy" id="2896528"/>
    <lineage>
        <taxon>Bacteria</taxon>
        <taxon>Pseudomonadati</taxon>
        <taxon>Pseudomonadota</taxon>
        <taxon>Gammaproteobacteria</taxon>
        <taxon>Legionellales</taxon>
        <taxon>Legionellaceae</taxon>
        <taxon>Legionella</taxon>
    </lineage>
</organism>
<dbReference type="RefSeq" id="WP_250423556.1">
    <property type="nucleotide sequence ID" value="NZ_JAJKBJ010000004.1"/>
</dbReference>
<sequence length="80" mass="9066">MNIPTYPPHLHQLIKEKTASKSAEVILPEENKLDPNDTEAEARKTLKNKIGPIDTEAEAREFNKEKEILDPEPDNSLPHP</sequence>
<evidence type="ECO:0000313" key="2">
    <source>
        <dbReference type="EMBL" id="MCL9683451.1"/>
    </source>
</evidence>
<dbReference type="AlphaFoldDB" id="A0A9X2IAI9"/>
<dbReference type="Proteomes" id="UP001139721">
    <property type="component" value="Unassembled WGS sequence"/>
</dbReference>
<reference evidence="2" key="1">
    <citation type="submission" date="2021-11" db="EMBL/GenBank/DDBJ databases">
        <title>Legionella maioricencis sp. nov., a new species isolated from hot water samples in Mallorca.</title>
        <authorList>
            <person name="Crespi S."/>
            <person name="Drasar V."/>
            <person name="Salva-Serra F."/>
            <person name="Jaen-Luchoro D."/>
            <person name="Pineiro-Iglesias B."/>
            <person name="Aliaga F."/>
            <person name="Fernandez-Juarez V."/>
            <person name="Coll G."/>
            <person name="Moore E.R.B."/>
            <person name="Bennasar-Figueras A."/>
        </authorList>
    </citation>
    <scope>NUCLEOTIDE SEQUENCE</scope>
    <source>
        <strain evidence="2">HCPI-6</strain>
    </source>
</reference>